<dbReference type="KEGG" id="ptm:GSPATT00025943001"/>
<evidence type="ECO:0000313" key="1">
    <source>
        <dbReference type="EMBL" id="CAK93599.1"/>
    </source>
</evidence>
<proteinExistence type="predicted"/>
<dbReference type="InParanoid" id="A0EE82"/>
<protein>
    <submittedName>
        <fullName evidence="1">Uncharacterized protein</fullName>
    </submittedName>
</protein>
<reference evidence="1 2" key="1">
    <citation type="journal article" date="2006" name="Nature">
        <title>Global trends of whole-genome duplications revealed by the ciliate Paramecium tetraurelia.</title>
        <authorList>
            <consortium name="Genoscope"/>
            <person name="Aury J.-M."/>
            <person name="Jaillon O."/>
            <person name="Duret L."/>
            <person name="Noel B."/>
            <person name="Jubin C."/>
            <person name="Porcel B.M."/>
            <person name="Segurens B."/>
            <person name="Daubin V."/>
            <person name="Anthouard V."/>
            <person name="Aiach N."/>
            <person name="Arnaiz O."/>
            <person name="Billaut A."/>
            <person name="Beisson J."/>
            <person name="Blanc I."/>
            <person name="Bouhouche K."/>
            <person name="Camara F."/>
            <person name="Duharcourt S."/>
            <person name="Guigo R."/>
            <person name="Gogendeau D."/>
            <person name="Katinka M."/>
            <person name="Keller A.-M."/>
            <person name="Kissmehl R."/>
            <person name="Klotz C."/>
            <person name="Koll F."/>
            <person name="Le Moue A."/>
            <person name="Lepere C."/>
            <person name="Malinsky S."/>
            <person name="Nowacki M."/>
            <person name="Nowak J.K."/>
            <person name="Plattner H."/>
            <person name="Poulain J."/>
            <person name="Ruiz F."/>
            <person name="Serrano V."/>
            <person name="Zagulski M."/>
            <person name="Dessen P."/>
            <person name="Betermier M."/>
            <person name="Weissenbach J."/>
            <person name="Scarpelli C."/>
            <person name="Schachter V."/>
            <person name="Sperling L."/>
            <person name="Meyer E."/>
            <person name="Cohen J."/>
            <person name="Wincker P."/>
        </authorList>
    </citation>
    <scope>NUCLEOTIDE SEQUENCE [LARGE SCALE GENOMIC DNA]</scope>
    <source>
        <strain evidence="1 2">Stock d4-2</strain>
    </source>
</reference>
<dbReference type="AlphaFoldDB" id="A0EE82"/>
<name>A0EE82_PARTE</name>
<dbReference type="HOGENOM" id="CLU_2377328_0_0_1"/>
<dbReference type="GeneID" id="5046781"/>
<keyword evidence="2" id="KW-1185">Reference proteome</keyword>
<dbReference type="Proteomes" id="UP000000600">
    <property type="component" value="Unassembled WGS sequence"/>
</dbReference>
<organism evidence="1 2">
    <name type="scientific">Paramecium tetraurelia</name>
    <dbReference type="NCBI Taxonomy" id="5888"/>
    <lineage>
        <taxon>Eukaryota</taxon>
        <taxon>Sar</taxon>
        <taxon>Alveolata</taxon>
        <taxon>Ciliophora</taxon>
        <taxon>Intramacronucleata</taxon>
        <taxon>Oligohymenophorea</taxon>
        <taxon>Peniculida</taxon>
        <taxon>Parameciidae</taxon>
        <taxon>Paramecium</taxon>
    </lineage>
</organism>
<evidence type="ECO:0000313" key="2">
    <source>
        <dbReference type="Proteomes" id="UP000000600"/>
    </source>
</evidence>
<dbReference type="EMBL" id="CT868673">
    <property type="protein sequence ID" value="CAK93599.1"/>
    <property type="molecule type" value="Genomic_DNA"/>
</dbReference>
<dbReference type="RefSeq" id="XP_001460996.1">
    <property type="nucleotide sequence ID" value="XM_001460959.1"/>
</dbReference>
<gene>
    <name evidence="1" type="ORF">GSPATT00025943001</name>
</gene>
<accession>A0EE82</accession>
<sequence length="95" mass="10949">MSNELTEKIKEIDSLKVKYEQKMNNPTIQSTIIRVSSVSYPQNSSLTRQVIKTDQENFVTESIMKSKNSFNQSTLVRPPRQVMSQINADLNNQQE</sequence>